<dbReference type="Proteomes" id="UP000198211">
    <property type="component" value="Unassembled WGS sequence"/>
</dbReference>
<evidence type="ECO:0000259" key="1">
    <source>
        <dbReference type="Pfam" id="PF07727"/>
    </source>
</evidence>
<keyword evidence="3" id="KW-1185">Reference proteome</keyword>
<dbReference type="Pfam" id="PF07727">
    <property type="entry name" value="RVT_2"/>
    <property type="match status" value="1"/>
</dbReference>
<protein>
    <submittedName>
        <fullName evidence="2">Retrotransposon protein, Ty1-Copia subclass</fullName>
    </submittedName>
</protein>
<dbReference type="AlphaFoldDB" id="A0A225WD28"/>
<sequence length="231" mass="26450">MMWRSCPIENSSVDPNEEKSYGIKKREAFAPVARYESLRLQLVLATIWDSTYTKWMCQQLNGVLSANIYMRQPMGFRHGPSVFVCKLKKSLYGLKQARRIWMNIINLPTDNFYLDSTAIKAFSCFLVSEGVNMQFIAATFLVDMTGAKFVKLMDRIAIHFTSAEGCRGKALARNSVLTSYGRTYVIDANIFGHIYTEFKLANRNMEVAHAKCCDVMATFPYEDYDRVNQFA</sequence>
<comment type="caution">
    <text evidence="2">The sequence shown here is derived from an EMBL/GenBank/DDBJ whole genome shotgun (WGS) entry which is preliminary data.</text>
</comment>
<evidence type="ECO:0000313" key="3">
    <source>
        <dbReference type="Proteomes" id="UP000198211"/>
    </source>
</evidence>
<dbReference type="InterPro" id="IPR013103">
    <property type="entry name" value="RVT_2"/>
</dbReference>
<dbReference type="OrthoDB" id="123274at2759"/>
<dbReference type="STRING" id="4795.A0A225WD28"/>
<evidence type="ECO:0000313" key="2">
    <source>
        <dbReference type="EMBL" id="OWZ15621.1"/>
    </source>
</evidence>
<feature type="domain" description="Reverse transcriptase Ty1/copia-type" evidence="1">
    <location>
        <begin position="24"/>
        <end position="112"/>
    </location>
</feature>
<accession>A0A225WD28</accession>
<dbReference type="EMBL" id="NBNE01001086">
    <property type="protein sequence ID" value="OWZ15621.1"/>
    <property type="molecule type" value="Genomic_DNA"/>
</dbReference>
<name>A0A225WD28_9STRA</name>
<gene>
    <name evidence="2" type="ORF">PHMEG_00010709</name>
</gene>
<reference evidence="3" key="1">
    <citation type="submission" date="2017-03" db="EMBL/GenBank/DDBJ databases">
        <title>Phytopthora megakarya and P. palmivora, two closely related causual agents of cacao black pod achieved similar genome size and gene model numbers by different mechanisms.</title>
        <authorList>
            <person name="Ali S."/>
            <person name="Shao J."/>
            <person name="Larry D.J."/>
            <person name="Kronmiller B."/>
            <person name="Shen D."/>
            <person name="Strem M.D."/>
            <person name="Melnick R.L."/>
            <person name="Guiltinan M.J."/>
            <person name="Tyler B.M."/>
            <person name="Meinhardt L.W."/>
            <person name="Bailey B.A."/>
        </authorList>
    </citation>
    <scope>NUCLEOTIDE SEQUENCE [LARGE SCALE GENOMIC DNA]</scope>
    <source>
        <strain evidence="3">zdho120</strain>
    </source>
</reference>
<proteinExistence type="predicted"/>
<organism evidence="2 3">
    <name type="scientific">Phytophthora megakarya</name>
    <dbReference type="NCBI Taxonomy" id="4795"/>
    <lineage>
        <taxon>Eukaryota</taxon>
        <taxon>Sar</taxon>
        <taxon>Stramenopiles</taxon>
        <taxon>Oomycota</taxon>
        <taxon>Peronosporomycetes</taxon>
        <taxon>Peronosporales</taxon>
        <taxon>Peronosporaceae</taxon>
        <taxon>Phytophthora</taxon>
    </lineage>
</organism>